<dbReference type="EC" id="2.4.1.17" evidence="3"/>
<gene>
    <name evidence="11" type="ORF">CAEBREN_31155</name>
</gene>
<sequence length="839" mass="96507">MSSLFSSHCRNVMSKRKLIKELKNEMFDLAITEPFDACAYALFEAISIRAHVAVYSCIRLDHVSEIIGQPVPLSYVPGMQSSFGEKMNIWERYMNYFQFKGSSFIFQTIGDKGYEAAKEFYPNIRSWREVVPEASFIFTNSIPYLDFPSPTFDKMIPIGGFTVKTDKKSLVLEEKWSKILNQRRTNVLISFGTNARSVEMPEEYKKSLLEVFKSMPNTTFIWKYENPEDPFIKDIENVYLSSWLPQNELLADPRLTVFITHGGLASVMELAMMGKPAVMTYGILKTDNSKVFSYKKNAERLAEILHNQPTKPLETLVKYVEFAARMDKLVLFTILLLFPIKSESFKILVYTNLFGHSHVKALGKVADALTDAGHNVTVLMPIMERRFINETCLKSTKNVIFIEQDDHSKQLIEKWSNRSSVWTSGGITPLNVFKKATVISNLFGAHCKNVMSQTKLIEELKTEYFDLAITEPFDTCAYAFLEAISIRAHVAVYSCSRLDHVSEIIGQPVPPSYVSGMYSPYGERMNIWERLENYFVFKARSYMFQAIGDRNYEEARKFYPGIRSWREVLPEASFIFTNSIPYLDFPSPTFDKIIPIGGYTVKIEKKFLKLDEKWNEILDKRKTNVLISFGTNAKSDEMPEKYKKSLLEVFKSMPNTTFIWKYENPEDPFIKDIENVYLSSWLPQNELLADHRLTAFITHGGLASVMELAMMGKPAITIPVAADQTRNAEMLRRHGGSIHLRKFDLANSDLVKGAIEKVVNDKRRVFFSLKQFPRHEFFQALPCHTNNYKKNAERLAEILENQPTKPLETLVKHVEFAARSVGITDNRLKCFDSDSENYR</sequence>
<dbReference type="FunFam" id="3.40.50.2000:FF:000038">
    <property type="entry name" value="UDP-GlucuronosylTransferase"/>
    <property type="match status" value="2"/>
</dbReference>
<comment type="subcellular location">
    <subcellularLocation>
        <location evidence="1">Membrane</location>
        <topology evidence="1">Single-pass membrane protein</topology>
    </subcellularLocation>
</comment>
<comment type="catalytic activity">
    <reaction evidence="10">
        <text>glucuronate acceptor + UDP-alpha-D-glucuronate = acceptor beta-D-glucuronoside + UDP + H(+)</text>
        <dbReference type="Rhea" id="RHEA:21032"/>
        <dbReference type="ChEBI" id="CHEBI:15378"/>
        <dbReference type="ChEBI" id="CHEBI:58052"/>
        <dbReference type="ChEBI" id="CHEBI:58223"/>
        <dbReference type="ChEBI" id="CHEBI:132367"/>
        <dbReference type="ChEBI" id="CHEBI:132368"/>
        <dbReference type="EC" id="2.4.1.17"/>
    </reaction>
</comment>
<dbReference type="SUPFAM" id="SSF53756">
    <property type="entry name" value="UDP-Glycosyltransferase/glycogen phosphorylase"/>
    <property type="match status" value="2"/>
</dbReference>
<evidence type="ECO:0000256" key="3">
    <source>
        <dbReference type="ARBA" id="ARBA00012544"/>
    </source>
</evidence>
<evidence type="ECO:0000256" key="2">
    <source>
        <dbReference type="ARBA" id="ARBA00009995"/>
    </source>
</evidence>
<dbReference type="InterPro" id="IPR050271">
    <property type="entry name" value="UDP-glycosyltransferase"/>
</dbReference>
<evidence type="ECO:0000256" key="9">
    <source>
        <dbReference type="ARBA" id="ARBA00023136"/>
    </source>
</evidence>
<dbReference type="PROSITE" id="PS00375">
    <property type="entry name" value="UDPGT"/>
    <property type="match status" value="1"/>
</dbReference>
<evidence type="ECO:0000256" key="1">
    <source>
        <dbReference type="ARBA" id="ARBA00004167"/>
    </source>
</evidence>
<keyword evidence="8" id="KW-1133">Transmembrane helix</keyword>
<evidence type="ECO:0000256" key="4">
    <source>
        <dbReference type="ARBA" id="ARBA00022676"/>
    </source>
</evidence>
<reference evidence="12" key="1">
    <citation type="submission" date="2011-07" db="EMBL/GenBank/DDBJ databases">
        <authorList>
            <consortium name="Caenorhabditis brenneri Sequencing and Analysis Consortium"/>
            <person name="Wilson R.K."/>
        </authorList>
    </citation>
    <scope>NUCLEOTIDE SEQUENCE [LARGE SCALE GENOMIC DNA]</scope>
    <source>
        <strain evidence="12">PB2801</strain>
    </source>
</reference>
<dbReference type="Proteomes" id="UP000008068">
    <property type="component" value="Unassembled WGS sequence"/>
</dbReference>
<keyword evidence="12" id="KW-1185">Reference proteome</keyword>
<dbReference type="STRING" id="135651.G0NW09"/>
<dbReference type="InterPro" id="IPR035595">
    <property type="entry name" value="UDP_glycos_trans_CS"/>
</dbReference>
<keyword evidence="6" id="KW-0812">Transmembrane</keyword>
<evidence type="ECO:0000313" key="12">
    <source>
        <dbReference type="Proteomes" id="UP000008068"/>
    </source>
</evidence>
<dbReference type="HOGENOM" id="CLU_012949_1_4_1"/>
<name>G0NW09_CAEBE</name>
<dbReference type="OrthoDB" id="5835829at2759"/>
<evidence type="ECO:0000256" key="6">
    <source>
        <dbReference type="ARBA" id="ARBA00022692"/>
    </source>
</evidence>
<dbReference type="CDD" id="cd03784">
    <property type="entry name" value="GT1_Gtf-like"/>
    <property type="match status" value="2"/>
</dbReference>
<accession>G0NW09</accession>
<dbReference type="PANTHER" id="PTHR48043:SF23">
    <property type="entry name" value="UDP-GLUCURONOSYLTRANSFERASE"/>
    <property type="match status" value="1"/>
</dbReference>
<dbReference type="EMBL" id="GL379960">
    <property type="protein sequence ID" value="EGT38616.1"/>
    <property type="molecule type" value="Genomic_DNA"/>
</dbReference>
<dbReference type="Gene3D" id="3.40.50.2000">
    <property type="entry name" value="Glycogen Phosphorylase B"/>
    <property type="match status" value="2"/>
</dbReference>
<evidence type="ECO:0000256" key="5">
    <source>
        <dbReference type="ARBA" id="ARBA00022679"/>
    </source>
</evidence>
<evidence type="ECO:0000256" key="8">
    <source>
        <dbReference type="ARBA" id="ARBA00022989"/>
    </source>
</evidence>
<keyword evidence="5" id="KW-0808">Transferase</keyword>
<protein>
    <recommendedName>
        <fullName evidence="3">glucuronosyltransferase</fullName>
        <ecNumber evidence="3">2.4.1.17</ecNumber>
    </recommendedName>
</protein>
<dbReference type="eggNOG" id="KOG1192">
    <property type="taxonomic scope" value="Eukaryota"/>
</dbReference>
<evidence type="ECO:0000313" key="11">
    <source>
        <dbReference type="EMBL" id="EGT38616.1"/>
    </source>
</evidence>
<dbReference type="PANTHER" id="PTHR48043">
    <property type="entry name" value="EG:EG0003.4 PROTEIN-RELATED"/>
    <property type="match status" value="1"/>
</dbReference>
<evidence type="ECO:0000256" key="7">
    <source>
        <dbReference type="ARBA" id="ARBA00022729"/>
    </source>
</evidence>
<dbReference type="GO" id="GO:0016020">
    <property type="term" value="C:membrane"/>
    <property type="evidence" value="ECO:0007669"/>
    <property type="project" value="UniProtKB-SubCell"/>
</dbReference>
<organism evidence="12">
    <name type="scientific">Caenorhabditis brenneri</name>
    <name type="common">Nematode worm</name>
    <dbReference type="NCBI Taxonomy" id="135651"/>
    <lineage>
        <taxon>Eukaryota</taxon>
        <taxon>Metazoa</taxon>
        <taxon>Ecdysozoa</taxon>
        <taxon>Nematoda</taxon>
        <taxon>Chromadorea</taxon>
        <taxon>Rhabditida</taxon>
        <taxon>Rhabditina</taxon>
        <taxon>Rhabditomorpha</taxon>
        <taxon>Rhabditoidea</taxon>
        <taxon>Rhabditidae</taxon>
        <taxon>Peloderinae</taxon>
        <taxon>Caenorhabditis</taxon>
    </lineage>
</organism>
<keyword evidence="7" id="KW-0732">Signal</keyword>
<dbReference type="InterPro" id="IPR002213">
    <property type="entry name" value="UDP_glucos_trans"/>
</dbReference>
<comment type="similarity">
    <text evidence="2">Belongs to the UDP-glycosyltransferase family.</text>
</comment>
<dbReference type="AlphaFoldDB" id="G0NW09"/>
<keyword evidence="4" id="KW-0328">Glycosyltransferase</keyword>
<evidence type="ECO:0000256" key="10">
    <source>
        <dbReference type="ARBA" id="ARBA00047475"/>
    </source>
</evidence>
<dbReference type="GO" id="GO:0015020">
    <property type="term" value="F:glucuronosyltransferase activity"/>
    <property type="evidence" value="ECO:0007669"/>
    <property type="project" value="UniProtKB-EC"/>
</dbReference>
<proteinExistence type="inferred from homology"/>
<dbReference type="Pfam" id="PF00201">
    <property type="entry name" value="UDPGT"/>
    <property type="match status" value="2"/>
</dbReference>
<dbReference type="InParanoid" id="G0NW09"/>
<keyword evidence="9" id="KW-0472">Membrane</keyword>